<keyword evidence="1" id="KW-1133">Transmembrane helix</keyword>
<feature type="transmembrane region" description="Helical" evidence="1">
    <location>
        <begin position="48"/>
        <end position="69"/>
    </location>
</feature>
<protein>
    <submittedName>
        <fullName evidence="2">Uncharacterized protein</fullName>
    </submittedName>
</protein>
<evidence type="ECO:0000313" key="3">
    <source>
        <dbReference type="Proteomes" id="UP000267794"/>
    </source>
</evidence>
<feature type="transmembrane region" description="Helical" evidence="1">
    <location>
        <begin position="6"/>
        <end position="28"/>
    </location>
</feature>
<gene>
    <name evidence="2" type="ORF">BC335_1987</name>
</gene>
<dbReference type="Proteomes" id="UP000267794">
    <property type="component" value="Chromosome"/>
</dbReference>
<feature type="transmembrane region" description="Helical" evidence="1">
    <location>
        <begin position="187"/>
        <end position="203"/>
    </location>
</feature>
<organism evidence="2 3">
    <name type="scientific">Lactobacillus helveticus</name>
    <name type="common">Lactobacillus suntoryeus</name>
    <dbReference type="NCBI Taxonomy" id="1587"/>
    <lineage>
        <taxon>Bacteria</taxon>
        <taxon>Bacillati</taxon>
        <taxon>Bacillota</taxon>
        <taxon>Bacilli</taxon>
        <taxon>Lactobacillales</taxon>
        <taxon>Lactobacillaceae</taxon>
        <taxon>Lactobacillus</taxon>
    </lineage>
</organism>
<keyword evidence="1" id="KW-0812">Transmembrane</keyword>
<dbReference type="AlphaFoldDB" id="A0A386RH62"/>
<accession>A0A386RH62</accession>
<evidence type="ECO:0000256" key="1">
    <source>
        <dbReference type="SAM" id="Phobius"/>
    </source>
</evidence>
<feature type="transmembrane region" description="Helical" evidence="1">
    <location>
        <begin position="124"/>
        <end position="146"/>
    </location>
</feature>
<keyword evidence="1" id="KW-0472">Membrane</keyword>
<name>A0A386RH62_LACHE</name>
<reference evidence="2 3" key="1">
    <citation type="submission" date="2016-10" db="EMBL/GenBank/DDBJ databases">
        <title>Complete genomic sequencing of Lactobacillus helveticus LH99 and comparative genome analysis.</title>
        <authorList>
            <person name="Li N."/>
            <person name="You C."/>
            <person name="Liu Z."/>
        </authorList>
    </citation>
    <scope>NUCLEOTIDE SEQUENCE [LARGE SCALE GENOMIC DNA]</scope>
    <source>
        <strain evidence="2 3">LH99</strain>
    </source>
</reference>
<feature type="transmembrane region" description="Helical" evidence="1">
    <location>
        <begin position="158"/>
        <end position="175"/>
    </location>
</feature>
<sequence length="249" mass="29108">MMSGIFAITFFILEIFISVFNFFCLSRVKREKNIKESSKKKSINYNKFIFFFYWLDIAYVLGISLFFKLSSATDNWFSSETFSVILLIIPILIELFVMYLIIMNILTIEHVIRKSRKKSRKNDMFFEVIIISTLILIIIVTIIGWFCNITINKPLIDVLQLVLGSIVLGVMIDELKNGYKTNRKTKFIYICSLVVILGAYFYLDNEKESYSTSDIIEQTNKLIDRNTVSKKDLKKLDRKVSDLLKEKAK</sequence>
<dbReference type="EMBL" id="CP017982">
    <property type="protein sequence ID" value="AYE62354.1"/>
    <property type="molecule type" value="Genomic_DNA"/>
</dbReference>
<feature type="transmembrane region" description="Helical" evidence="1">
    <location>
        <begin position="81"/>
        <end position="103"/>
    </location>
</feature>
<proteinExistence type="predicted"/>
<evidence type="ECO:0000313" key="2">
    <source>
        <dbReference type="EMBL" id="AYE62354.1"/>
    </source>
</evidence>